<protein>
    <submittedName>
        <fullName evidence="1">Uncharacterized protein</fullName>
    </submittedName>
</protein>
<comment type="caution">
    <text evidence="1">The sequence shown here is derived from an EMBL/GenBank/DDBJ whole genome shotgun (WGS) entry which is preliminary data.</text>
</comment>
<organism evidence="1 2">
    <name type="scientific">Spinactinospora alkalitolerans</name>
    <dbReference type="NCBI Taxonomy" id="687207"/>
    <lineage>
        <taxon>Bacteria</taxon>
        <taxon>Bacillati</taxon>
        <taxon>Actinomycetota</taxon>
        <taxon>Actinomycetes</taxon>
        <taxon>Streptosporangiales</taxon>
        <taxon>Nocardiopsidaceae</taxon>
        <taxon>Spinactinospora</taxon>
    </lineage>
</organism>
<evidence type="ECO:0000313" key="2">
    <source>
        <dbReference type="Proteomes" id="UP000589036"/>
    </source>
</evidence>
<dbReference type="Proteomes" id="UP000589036">
    <property type="component" value="Unassembled WGS sequence"/>
</dbReference>
<evidence type="ECO:0000313" key="1">
    <source>
        <dbReference type="EMBL" id="NYE48159.1"/>
    </source>
</evidence>
<accession>A0A852TVX8</accession>
<gene>
    <name evidence="1" type="ORF">HDA32_003279</name>
</gene>
<sequence>MAAVGSEEFAVQDEVITAFPDGFPRFPHVRALGGQHVDVAVAGGAADACYPRPDSQPRWLAVVAQNGHGLLAAAQSAGIRSNAAAAALIGRQTRSPQNRLS</sequence>
<dbReference type="AlphaFoldDB" id="A0A852TVX8"/>
<name>A0A852TVX8_9ACTN</name>
<dbReference type="RefSeq" id="WP_179643993.1">
    <property type="nucleotide sequence ID" value="NZ_BAAAYY010000016.1"/>
</dbReference>
<keyword evidence="2" id="KW-1185">Reference proteome</keyword>
<dbReference type="EMBL" id="JACCCC010000001">
    <property type="protein sequence ID" value="NYE48159.1"/>
    <property type="molecule type" value="Genomic_DNA"/>
</dbReference>
<proteinExistence type="predicted"/>
<reference evidence="1 2" key="1">
    <citation type="submission" date="2020-07" db="EMBL/GenBank/DDBJ databases">
        <title>Sequencing the genomes of 1000 actinobacteria strains.</title>
        <authorList>
            <person name="Klenk H.-P."/>
        </authorList>
    </citation>
    <scope>NUCLEOTIDE SEQUENCE [LARGE SCALE GENOMIC DNA]</scope>
    <source>
        <strain evidence="1 2">CXB654</strain>
    </source>
</reference>